<name>A0A0W8E7U6_9ZZZZ</name>
<sequence>MGAYHIPLALVHLSPASATAIFGIFPGNIRQIVGVTCRDTTSIM</sequence>
<comment type="caution">
    <text evidence="1">The sequence shown here is derived from an EMBL/GenBank/DDBJ whole genome shotgun (WGS) entry which is preliminary data.</text>
</comment>
<evidence type="ECO:0000313" key="1">
    <source>
        <dbReference type="EMBL" id="KUG04525.1"/>
    </source>
</evidence>
<reference evidence="1" key="1">
    <citation type="journal article" date="2015" name="Proc. Natl. Acad. Sci. U.S.A.">
        <title>Networks of energetic and metabolic interactions define dynamics in microbial communities.</title>
        <authorList>
            <person name="Embree M."/>
            <person name="Liu J.K."/>
            <person name="Al-Bassam M.M."/>
            <person name="Zengler K."/>
        </authorList>
    </citation>
    <scope>NUCLEOTIDE SEQUENCE</scope>
</reference>
<dbReference type="EMBL" id="LNQE01001845">
    <property type="protein sequence ID" value="KUG04525.1"/>
    <property type="molecule type" value="Genomic_DNA"/>
</dbReference>
<protein>
    <submittedName>
        <fullName evidence="1">Uncharacterized protein</fullName>
    </submittedName>
</protein>
<gene>
    <name evidence="1" type="ORF">ASZ90_018016</name>
</gene>
<proteinExistence type="predicted"/>
<organism evidence="1">
    <name type="scientific">hydrocarbon metagenome</name>
    <dbReference type="NCBI Taxonomy" id="938273"/>
    <lineage>
        <taxon>unclassified sequences</taxon>
        <taxon>metagenomes</taxon>
        <taxon>ecological metagenomes</taxon>
    </lineage>
</organism>
<dbReference type="AlphaFoldDB" id="A0A0W8E7U6"/>
<accession>A0A0W8E7U6</accession>